<dbReference type="EMBL" id="LSRX01001385">
    <property type="protein sequence ID" value="OLP80389.1"/>
    <property type="molecule type" value="Genomic_DNA"/>
</dbReference>
<proteinExistence type="predicted"/>
<gene>
    <name evidence="2" type="ORF">AK812_SmicGene39218</name>
</gene>
<dbReference type="Proteomes" id="UP000186817">
    <property type="component" value="Unassembled WGS sequence"/>
</dbReference>
<reference evidence="2 3" key="1">
    <citation type="submission" date="2016-02" db="EMBL/GenBank/DDBJ databases">
        <title>Genome analysis of coral dinoflagellate symbionts highlights evolutionary adaptations to a symbiotic lifestyle.</title>
        <authorList>
            <person name="Aranda M."/>
            <person name="Li Y."/>
            <person name="Liew Y.J."/>
            <person name="Baumgarten S."/>
            <person name="Simakov O."/>
            <person name="Wilson M."/>
            <person name="Piel J."/>
            <person name="Ashoor H."/>
            <person name="Bougouffa S."/>
            <person name="Bajic V.B."/>
            <person name="Ryu T."/>
            <person name="Ravasi T."/>
            <person name="Bayer T."/>
            <person name="Micklem G."/>
            <person name="Kim H."/>
            <person name="Bhak J."/>
            <person name="Lajeunesse T.C."/>
            <person name="Voolstra C.R."/>
        </authorList>
    </citation>
    <scope>NUCLEOTIDE SEQUENCE [LARGE SCALE GENOMIC DNA]</scope>
    <source>
        <strain evidence="2 3">CCMP2467</strain>
    </source>
</reference>
<dbReference type="Gene3D" id="3.30.420.10">
    <property type="entry name" value="Ribonuclease H-like superfamily/Ribonuclease H"/>
    <property type="match status" value="1"/>
</dbReference>
<evidence type="ECO:0000256" key="1">
    <source>
        <dbReference type="SAM" id="MobiDB-lite"/>
    </source>
</evidence>
<comment type="caution">
    <text evidence="2">The sequence shown here is derived from an EMBL/GenBank/DDBJ whole genome shotgun (WGS) entry which is preliminary data.</text>
</comment>
<name>A0A1Q9CBT5_SYMMI</name>
<feature type="region of interest" description="Disordered" evidence="1">
    <location>
        <begin position="296"/>
        <end position="332"/>
    </location>
</feature>
<dbReference type="GO" id="GO:0003676">
    <property type="term" value="F:nucleic acid binding"/>
    <property type="evidence" value="ECO:0007669"/>
    <property type="project" value="InterPro"/>
</dbReference>
<accession>A0A1Q9CBT5</accession>
<dbReference type="OrthoDB" id="10374563at2759"/>
<sequence length="652" mass="72823">MVRVLCGWLADRLQSGGRPQNPEPLQIGRRSAESFFTDAKAEAGRRRELLKATPKRSSPRWSCSLRWCDGDAKKTSRVAIRGYTDNQSNESLLRTFSGGNDSEDQSSFRAEMCALKLALEAVTVAIGNGATGNVTIAVDCEAALKARFNCPSMPLFGMKLRTLAAEIRRLSLGYNVLSVVHSACFAGLVVLGCRGFFEQRARRHVNLTSKKESLLRRAMTTKFPSTLVLMELAEELSAQKCELQLQWIRMRDLNQLADDLTNENFRIDLKGEALEWRVLGRLLGYATSYFEELGEAKRHEEEKKEKDQPRRKQGKENKAERQSKEERAEKGRTVEASLARRWDYDSSSLVAPAGRCQEDSRSVQERARGAARMFILRAGCPASVDPGMADATLAQVITKKIPQLQGLLLQHGILTPFEHPSASDRISFGMMTDMWTEHCIVSHVPARMRWQIYVVFFGDSFEEFFHAQVFRACVLEFRRPRQHILADSSSSAGLPCATMCSCWYFLRKGHCPHGYYIQERLAIRMFGEIPLPSAAHAPATFKDDGDASSVEAAGRVRKPRSTSEKVASAKSKAEAVVGKKVAVAEASFTEVAAVMLDKTFAVAGDMDELQQRDSLNPVRLTEEIRHDDGLFMNWRPAGAADPADARRRGFNV</sequence>
<dbReference type="AlphaFoldDB" id="A0A1Q9CBT5"/>
<protein>
    <submittedName>
        <fullName evidence="2">Uncharacterized protein</fullName>
    </submittedName>
</protein>
<feature type="region of interest" description="Disordered" evidence="1">
    <location>
        <begin position="540"/>
        <end position="565"/>
    </location>
</feature>
<dbReference type="InterPro" id="IPR036397">
    <property type="entry name" value="RNaseH_sf"/>
</dbReference>
<organism evidence="2 3">
    <name type="scientific">Symbiodinium microadriaticum</name>
    <name type="common">Dinoflagellate</name>
    <name type="synonym">Zooxanthella microadriatica</name>
    <dbReference type="NCBI Taxonomy" id="2951"/>
    <lineage>
        <taxon>Eukaryota</taxon>
        <taxon>Sar</taxon>
        <taxon>Alveolata</taxon>
        <taxon>Dinophyceae</taxon>
        <taxon>Suessiales</taxon>
        <taxon>Symbiodiniaceae</taxon>
        <taxon>Symbiodinium</taxon>
    </lineage>
</organism>
<evidence type="ECO:0000313" key="3">
    <source>
        <dbReference type="Proteomes" id="UP000186817"/>
    </source>
</evidence>
<keyword evidence="3" id="KW-1185">Reference proteome</keyword>
<evidence type="ECO:0000313" key="2">
    <source>
        <dbReference type="EMBL" id="OLP80389.1"/>
    </source>
</evidence>